<gene>
    <name evidence="1" type="ORF">SCAR479_13134</name>
</gene>
<sequence length="185" mass="20126">MQISTALRDLDVTAPISDEIAAPSSRGSTAHVNHVNERTTQHHISPLRWWYVDILAAATATPSEVLTINDLVAIIATVCRGAFMASVASVLSQEKWNRFLESADRIEGFALLDGAPAGYGEVCSYSGKFRAVIPSLYQLIIRTYMPTGKDAAGVVTIKSTASEIRTWKSLWDRIPRKSAGGNCDM</sequence>
<accession>A0ABR2X8S2</accession>
<protein>
    <submittedName>
        <fullName evidence="1">SMODS and SLOG-associating 2TM effector domain-containing protein</fullName>
    </submittedName>
</protein>
<organism evidence="1 2">
    <name type="scientific">Seiridium cardinale</name>
    <dbReference type="NCBI Taxonomy" id="138064"/>
    <lineage>
        <taxon>Eukaryota</taxon>
        <taxon>Fungi</taxon>
        <taxon>Dikarya</taxon>
        <taxon>Ascomycota</taxon>
        <taxon>Pezizomycotina</taxon>
        <taxon>Sordariomycetes</taxon>
        <taxon>Xylariomycetidae</taxon>
        <taxon>Amphisphaeriales</taxon>
        <taxon>Sporocadaceae</taxon>
        <taxon>Seiridium</taxon>
    </lineage>
</organism>
<evidence type="ECO:0000313" key="1">
    <source>
        <dbReference type="EMBL" id="KAK9770169.1"/>
    </source>
</evidence>
<reference evidence="1 2" key="1">
    <citation type="submission" date="2024-02" db="EMBL/GenBank/DDBJ databases">
        <title>First draft genome assembly of two strains of Seiridium cardinale.</title>
        <authorList>
            <person name="Emiliani G."/>
            <person name="Scali E."/>
        </authorList>
    </citation>
    <scope>NUCLEOTIDE SEQUENCE [LARGE SCALE GENOMIC DNA]</scope>
    <source>
        <strain evidence="1 2">BM-138-000479</strain>
    </source>
</reference>
<comment type="caution">
    <text evidence="1">The sequence shown here is derived from an EMBL/GenBank/DDBJ whole genome shotgun (WGS) entry which is preliminary data.</text>
</comment>
<dbReference type="EMBL" id="JARVKM010000099">
    <property type="protein sequence ID" value="KAK9770169.1"/>
    <property type="molecule type" value="Genomic_DNA"/>
</dbReference>
<evidence type="ECO:0000313" key="2">
    <source>
        <dbReference type="Proteomes" id="UP001465668"/>
    </source>
</evidence>
<dbReference type="Pfam" id="PF11374">
    <property type="entry name" value="DUF3176"/>
    <property type="match status" value="1"/>
</dbReference>
<dbReference type="InterPro" id="IPR021514">
    <property type="entry name" value="DUF3176"/>
</dbReference>
<dbReference type="Proteomes" id="UP001465668">
    <property type="component" value="Unassembled WGS sequence"/>
</dbReference>
<keyword evidence="2" id="KW-1185">Reference proteome</keyword>
<name>A0ABR2X8S2_9PEZI</name>
<proteinExistence type="predicted"/>